<comment type="similarity">
    <text evidence="1">Belongs to the TSR2 family.</text>
</comment>
<name>A0AAX6I1L7_IRIPA</name>
<evidence type="ECO:0000256" key="2">
    <source>
        <dbReference type="ARBA" id="ARBA00022552"/>
    </source>
</evidence>
<reference evidence="4" key="1">
    <citation type="journal article" date="2023" name="GigaByte">
        <title>Genome assembly of the bearded iris, Iris pallida Lam.</title>
        <authorList>
            <person name="Bruccoleri R.E."/>
            <person name="Oakeley E.J."/>
            <person name="Faust A.M.E."/>
            <person name="Altorfer M."/>
            <person name="Dessus-Babus S."/>
            <person name="Burckhardt D."/>
            <person name="Oertli M."/>
            <person name="Naumann U."/>
            <person name="Petersen F."/>
            <person name="Wong J."/>
        </authorList>
    </citation>
    <scope>NUCLEOTIDE SEQUENCE</scope>
    <source>
        <strain evidence="4">GSM-AAB239-AS_SAM_17_03QT</strain>
    </source>
</reference>
<proteinExistence type="inferred from homology"/>
<feature type="region of interest" description="Disordered" evidence="3">
    <location>
        <begin position="131"/>
        <end position="190"/>
    </location>
</feature>
<evidence type="ECO:0000313" key="5">
    <source>
        <dbReference type="Proteomes" id="UP001140949"/>
    </source>
</evidence>
<dbReference type="InterPro" id="IPR019398">
    <property type="entry name" value="Pre-rRNA_process_TSR2"/>
</dbReference>
<dbReference type="EMBL" id="JANAVB010005597">
    <property type="protein sequence ID" value="KAJ6846654.1"/>
    <property type="molecule type" value="Genomic_DNA"/>
</dbReference>
<evidence type="ECO:0000313" key="4">
    <source>
        <dbReference type="EMBL" id="KAJ6846654.1"/>
    </source>
</evidence>
<evidence type="ECO:0000256" key="1">
    <source>
        <dbReference type="ARBA" id="ARBA00006524"/>
    </source>
</evidence>
<accession>A0AAX6I1L7</accession>
<gene>
    <name evidence="4" type="ORF">M6B38_282605</name>
</gene>
<keyword evidence="2" id="KW-0698">rRNA processing</keyword>
<dbReference type="PANTHER" id="PTHR21250">
    <property type="entry name" value="PRE-RRNA-PROCESSING PROTEIN TSR2 HOMOLOG"/>
    <property type="match status" value="1"/>
</dbReference>
<evidence type="ECO:0000256" key="3">
    <source>
        <dbReference type="SAM" id="MobiDB-lite"/>
    </source>
</evidence>
<dbReference type="Pfam" id="PF10273">
    <property type="entry name" value="WGG"/>
    <property type="match status" value="1"/>
</dbReference>
<feature type="compositionally biased region" description="Acidic residues" evidence="3">
    <location>
        <begin position="136"/>
        <end position="150"/>
    </location>
</feature>
<organism evidence="4 5">
    <name type="scientific">Iris pallida</name>
    <name type="common">Sweet iris</name>
    <dbReference type="NCBI Taxonomy" id="29817"/>
    <lineage>
        <taxon>Eukaryota</taxon>
        <taxon>Viridiplantae</taxon>
        <taxon>Streptophyta</taxon>
        <taxon>Embryophyta</taxon>
        <taxon>Tracheophyta</taxon>
        <taxon>Spermatophyta</taxon>
        <taxon>Magnoliopsida</taxon>
        <taxon>Liliopsida</taxon>
        <taxon>Asparagales</taxon>
        <taxon>Iridaceae</taxon>
        <taxon>Iridoideae</taxon>
        <taxon>Irideae</taxon>
        <taxon>Iris</taxon>
    </lineage>
</organism>
<keyword evidence="5" id="KW-1185">Reference proteome</keyword>
<dbReference type="GO" id="GO:0006364">
    <property type="term" value="P:rRNA processing"/>
    <property type="evidence" value="ECO:0007669"/>
    <property type="project" value="UniProtKB-KW"/>
</dbReference>
<protein>
    <submittedName>
        <fullName evidence="4">Pre-rRNA-processing protein TSR2</fullName>
    </submittedName>
</protein>
<dbReference type="Proteomes" id="UP001140949">
    <property type="component" value="Unassembled WGS sequence"/>
</dbReference>
<sequence length="190" mass="21094">MEPSNSRALSPETVAKFSEGIALVLSRWTALQMAVENGWGGRESRQKSSDLADSILSWFSQSKDQYIDDLENLLDEEMATSFNTEIEDGSVEEVAEQLMVMHEGCIEGNYESIEKIRNLVPATNAVRQSKEVISDAADESSDEEASDMMVDEPVMSKETATSNPKPREMPDEEGWSVVAPKQRNRGRKSG</sequence>
<dbReference type="AlphaFoldDB" id="A0AAX6I1L7"/>
<comment type="caution">
    <text evidence="4">The sequence shown here is derived from an EMBL/GenBank/DDBJ whole genome shotgun (WGS) entry which is preliminary data.</text>
</comment>
<reference evidence="4" key="2">
    <citation type="submission" date="2023-04" db="EMBL/GenBank/DDBJ databases">
        <authorList>
            <person name="Bruccoleri R.E."/>
            <person name="Oakeley E.J."/>
            <person name="Faust A.-M."/>
            <person name="Dessus-Babus S."/>
            <person name="Altorfer M."/>
            <person name="Burckhardt D."/>
            <person name="Oertli M."/>
            <person name="Naumann U."/>
            <person name="Petersen F."/>
            <person name="Wong J."/>
        </authorList>
    </citation>
    <scope>NUCLEOTIDE SEQUENCE</scope>
    <source>
        <strain evidence="4">GSM-AAB239-AS_SAM_17_03QT</strain>
        <tissue evidence="4">Leaf</tissue>
    </source>
</reference>